<proteinExistence type="predicted"/>
<dbReference type="GeneID" id="26855107"/>
<dbReference type="KEGG" id="vg:26855107"/>
<dbReference type="Proteomes" id="UP000202719">
    <property type="component" value="Segment"/>
</dbReference>
<protein>
    <submittedName>
        <fullName evidence="1">ORF89</fullName>
    </submittedName>
</protein>
<keyword evidence="3" id="KW-1185">Reference proteome</keyword>
<reference evidence="2" key="3">
    <citation type="submission" date="2016-01" db="EMBL/GenBank/DDBJ databases">
        <authorList>
            <person name="McClelland M."/>
            <person name="Jain A."/>
            <person name="Saraogi P."/>
            <person name="Mendelson R."/>
            <person name="Westerman R."/>
            <person name="SanMiguel P."/>
            <person name="Csonka L."/>
        </authorList>
    </citation>
    <scope>NUCLEOTIDE SEQUENCE</scope>
    <source>
        <strain evidence="2">Enping</strain>
    </source>
</reference>
<sequence>MISAKYKEILEQQMQLQKNINYLRSELIRHNNNIMNKNDLSRELLDSVQVVDSSPHYFLNNQSAGVLINTPYKRYPIDDKLRNNNNYTYRHF</sequence>
<organism evidence="1">
    <name type="scientific">Cnaphalocrocis medinalis granulovirus</name>
    <dbReference type="NCBI Taxonomy" id="1750712"/>
    <lineage>
        <taxon>Viruses</taxon>
        <taxon>Viruses incertae sedis</taxon>
        <taxon>Naldaviricetes</taxon>
        <taxon>Lefavirales</taxon>
        <taxon>Baculoviridae</taxon>
        <taxon>Betabaculovirus</taxon>
        <taxon>Betabaculovirus cnamedinalis</taxon>
    </lineage>
</organism>
<reference evidence="1" key="2">
    <citation type="journal article" date="2016" name="PLoS ONE">
        <title>Genome of Cnaphalocrocis medinalis Granulovirus, the First Crambidae-Infecting Betabaculovirus Isolated from Rice Leaffolder to Sequenced.</title>
        <authorList>
            <person name="Han G."/>
            <person name="Xu J."/>
            <person name="Liu Q."/>
            <person name="Li C."/>
            <person name="Xu H."/>
            <person name="Lu Z."/>
        </authorList>
    </citation>
    <scope>NUCLEOTIDE SEQUENCE</scope>
</reference>
<evidence type="ECO:0000313" key="2">
    <source>
        <dbReference type="EMBL" id="AMF83833.1"/>
    </source>
</evidence>
<evidence type="ECO:0000313" key="1">
    <source>
        <dbReference type="EMBL" id="ALN42022.1"/>
    </source>
</evidence>
<name>A0A0X9FH76_9BBAC</name>
<dbReference type="EMBL" id="KP658210">
    <property type="protein sequence ID" value="ALN42022.1"/>
    <property type="molecule type" value="Genomic_DNA"/>
</dbReference>
<reference evidence="2 3" key="1">
    <citation type="journal article" date="2015" name="Virol. Sin.">
        <title>Genome sequencing and analysis of a granulovirus isolated from the Asiatic rice leafroller, Cnaphalocrocis medinalis.</title>
        <authorList>
            <person name="Zhang S."/>
            <person name="Zhu Z."/>
            <person name="Sun S."/>
            <person name="Chen Q."/>
            <person name="Deng F."/>
            <person name="Yang K."/>
        </authorList>
    </citation>
    <scope>NUCLEOTIDE SEQUENCE [LARGE SCALE GENOMIC DNA]</scope>
    <source>
        <strain evidence="2 3">Enping</strain>
    </source>
</reference>
<accession>A0A0X9FH76</accession>
<dbReference type="EMBL" id="KU593505">
    <property type="protein sequence ID" value="AMF83833.1"/>
    <property type="molecule type" value="Genomic_DNA"/>
</dbReference>
<evidence type="ECO:0000313" key="3">
    <source>
        <dbReference type="Proteomes" id="UP000202719"/>
    </source>
</evidence>
<dbReference type="RefSeq" id="YP_009230000.1">
    <property type="nucleotide sequence ID" value="NC_029304.2"/>
</dbReference>